<gene>
    <name evidence="4" type="primary">LOC117645573</name>
</gene>
<protein>
    <submittedName>
        <fullName evidence="4">Uncharacterized protein LOC117645573</fullName>
    </submittedName>
</protein>
<dbReference type="InterPro" id="IPR012464">
    <property type="entry name" value="DUF1676"/>
</dbReference>
<feature type="transmembrane region" description="Helical" evidence="2">
    <location>
        <begin position="189"/>
        <end position="206"/>
    </location>
</feature>
<feature type="compositionally biased region" description="Polar residues" evidence="1">
    <location>
        <begin position="315"/>
        <end position="332"/>
    </location>
</feature>
<feature type="non-terminal residue" evidence="4">
    <location>
        <position position="361"/>
    </location>
</feature>
<dbReference type="InParanoid" id="A0A6P8ZN56"/>
<dbReference type="KEGG" id="tpal:117645573"/>
<evidence type="ECO:0000313" key="3">
    <source>
        <dbReference type="Proteomes" id="UP000515158"/>
    </source>
</evidence>
<evidence type="ECO:0000313" key="4">
    <source>
        <dbReference type="RefSeq" id="XP_034241769.1"/>
    </source>
</evidence>
<evidence type="ECO:0000256" key="1">
    <source>
        <dbReference type="SAM" id="MobiDB-lite"/>
    </source>
</evidence>
<accession>A0A6P8ZN56</accession>
<keyword evidence="2" id="KW-0812">Transmembrane</keyword>
<keyword evidence="3" id="KW-1185">Reference proteome</keyword>
<feature type="compositionally biased region" description="Low complexity" evidence="1">
    <location>
        <begin position="349"/>
        <end position="361"/>
    </location>
</feature>
<sequence>MRAAEDDPLQKLAPAVLKVARECLSKEYNALACWKLFLVRRADGFIGDVRTSEVKHQGGAASFELLPGFVALEKDARRQDNEVLDDLEDVGGMEAKDDVQGQDLAEDLAEDNDLQDPGRDQESLDRALIARTNKLFSGRHVSVRVLPGVALKVSPRMGKDQSSLDADLSVEVGPGFSVGRMKMKNMSPVFLLPPLMFMGMMPFMLATLKGMVVKAMMLNQVAFMSTLFMTVRDTVFGPRPIVKYHNYGYKPPRPPVHYRHPAPPQHHVEHEQHHSEPVHFEHHHEEHHLPDHRVEHHVEHHETHGASPFFHDEASSGSAEDTGFNDYSQDLSYQGADDRHDRTSHGHKQGAQGHQGEVLDD</sequence>
<reference evidence="4" key="1">
    <citation type="submission" date="2025-08" db="UniProtKB">
        <authorList>
            <consortium name="RefSeq"/>
        </authorList>
    </citation>
    <scope>IDENTIFICATION</scope>
    <source>
        <tissue evidence="4">Total insect</tissue>
    </source>
</reference>
<dbReference type="Pfam" id="PF07898">
    <property type="entry name" value="DUF1676"/>
    <property type="match status" value="1"/>
</dbReference>
<feature type="compositionally biased region" description="Basic and acidic residues" evidence="1">
    <location>
        <begin position="266"/>
        <end position="314"/>
    </location>
</feature>
<proteinExistence type="predicted"/>
<name>A0A6P8ZN56_THRPL</name>
<dbReference type="OrthoDB" id="6628590at2759"/>
<dbReference type="AlphaFoldDB" id="A0A6P8ZN56"/>
<feature type="region of interest" description="Disordered" evidence="1">
    <location>
        <begin position="252"/>
        <end position="361"/>
    </location>
</feature>
<dbReference type="GeneID" id="117645573"/>
<keyword evidence="2" id="KW-1133">Transmembrane helix</keyword>
<dbReference type="RefSeq" id="XP_034241769.1">
    <property type="nucleotide sequence ID" value="XM_034385878.1"/>
</dbReference>
<keyword evidence="2" id="KW-0472">Membrane</keyword>
<dbReference type="Proteomes" id="UP000515158">
    <property type="component" value="Unplaced"/>
</dbReference>
<organism evidence="4">
    <name type="scientific">Thrips palmi</name>
    <name type="common">Melon thrips</name>
    <dbReference type="NCBI Taxonomy" id="161013"/>
    <lineage>
        <taxon>Eukaryota</taxon>
        <taxon>Metazoa</taxon>
        <taxon>Ecdysozoa</taxon>
        <taxon>Arthropoda</taxon>
        <taxon>Hexapoda</taxon>
        <taxon>Insecta</taxon>
        <taxon>Pterygota</taxon>
        <taxon>Neoptera</taxon>
        <taxon>Paraneoptera</taxon>
        <taxon>Thysanoptera</taxon>
        <taxon>Terebrantia</taxon>
        <taxon>Thripoidea</taxon>
        <taxon>Thripidae</taxon>
        <taxon>Thrips</taxon>
    </lineage>
</organism>
<evidence type="ECO:0000256" key="2">
    <source>
        <dbReference type="SAM" id="Phobius"/>
    </source>
</evidence>